<evidence type="ECO:0000256" key="4">
    <source>
        <dbReference type="PIRSR" id="PIRSR000451-1"/>
    </source>
</evidence>
<dbReference type="CDD" id="cd00831">
    <property type="entry name" value="CHS_like"/>
    <property type="match status" value="1"/>
</dbReference>
<organism evidence="7 8">
    <name type="scientific">Salipaludibacillus aurantiacus</name>
    <dbReference type="NCBI Taxonomy" id="1601833"/>
    <lineage>
        <taxon>Bacteria</taxon>
        <taxon>Bacillati</taxon>
        <taxon>Bacillota</taxon>
        <taxon>Bacilli</taxon>
        <taxon>Bacillales</taxon>
        <taxon>Bacillaceae</taxon>
    </lineage>
</organism>
<dbReference type="AlphaFoldDB" id="A0A1H9TUT5"/>
<accession>A0A1H9TUT5</accession>
<dbReference type="STRING" id="1601833.SAMN05518684_10687"/>
<dbReference type="PANTHER" id="PTHR11877:SF99">
    <property type="entry name" value="1,3,6,8-TETRAHYDROXYNAPHTHALENE SYNTHASE"/>
    <property type="match status" value="1"/>
</dbReference>
<evidence type="ECO:0000313" key="7">
    <source>
        <dbReference type="EMBL" id="SES00697.1"/>
    </source>
</evidence>
<keyword evidence="8" id="KW-1185">Reference proteome</keyword>
<sequence>MPAIVSVSTEIPPYRMSQQETKELVYNLFSSSYPQIDRLIKVFDHSEITERQFMGPKEWYLEPHTFSEKNSLYVEAAVELGTKAVQNSVEEASKYIDCSLEDIDAFIFVSSSGISTPTIDAKIMNKLSFSPHIKRLPLWGLGCAGGAAGLSRAYDYCAAFPEAKVLVLCIEFCSLTFAKDDRSKSNLVGTSLFGDGVACALVAGDQAVSESPGSFPFISGTQSTHMPDSEDIMGWDLQDDGLHVIFSRDIPHVIENWLKPNVTTFLSKMSVDLEEITAFVAHPGGKKVLQAYEQALNFKESMTDIPRRILKDHGNMSSPTVLYVLKEFLKEKRSEGEKGLVAALGPGFCSEILLLEWREAV</sequence>
<dbReference type="InterPro" id="IPR012328">
    <property type="entry name" value="Chalcone/stilbene_synt_C"/>
</dbReference>
<evidence type="ECO:0000259" key="5">
    <source>
        <dbReference type="Pfam" id="PF00195"/>
    </source>
</evidence>
<dbReference type="Gene3D" id="3.40.47.10">
    <property type="match status" value="2"/>
</dbReference>
<keyword evidence="2" id="KW-0808">Transferase</keyword>
<dbReference type="RefSeq" id="WP_093050639.1">
    <property type="nucleotide sequence ID" value="NZ_FOGT01000006.1"/>
</dbReference>
<dbReference type="InterPro" id="IPR011141">
    <property type="entry name" value="Polyketide_synthase_type-III"/>
</dbReference>
<name>A0A1H9TUT5_9BACI</name>
<reference evidence="8" key="1">
    <citation type="submission" date="2016-10" db="EMBL/GenBank/DDBJ databases">
        <authorList>
            <person name="Varghese N."/>
            <person name="Submissions S."/>
        </authorList>
    </citation>
    <scope>NUCLEOTIDE SEQUENCE [LARGE SCALE GENOMIC DNA]</scope>
    <source>
        <strain evidence="8">S9</strain>
    </source>
</reference>
<comment type="similarity">
    <text evidence="1">Belongs to the thiolase-like superfamily. Chalcone/stilbene synthases family.</text>
</comment>
<dbReference type="OrthoDB" id="9786288at2"/>
<evidence type="ECO:0000256" key="1">
    <source>
        <dbReference type="ARBA" id="ARBA00005531"/>
    </source>
</evidence>
<dbReference type="SUPFAM" id="SSF53901">
    <property type="entry name" value="Thiolase-like"/>
    <property type="match status" value="2"/>
</dbReference>
<dbReference type="Pfam" id="PF02797">
    <property type="entry name" value="Chal_sti_synt_C"/>
    <property type="match status" value="1"/>
</dbReference>
<dbReference type="InterPro" id="IPR001099">
    <property type="entry name" value="Chalcone/stilbene_synt_N"/>
</dbReference>
<evidence type="ECO:0000256" key="2">
    <source>
        <dbReference type="ARBA" id="ARBA00022679"/>
    </source>
</evidence>
<dbReference type="PANTHER" id="PTHR11877">
    <property type="entry name" value="HYDROXYMETHYLGLUTARYL-COA SYNTHASE"/>
    <property type="match status" value="1"/>
</dbReference>
<feature type="active site" description="Acyl-thioester intermediate" evidence="4">
    <location>
        <position position="143"/>
    </location>
</feature>
<gene>
    <name evidence="7" type="ORF">SAMN05518684_10687</name>
</gene>
<proteinExistence type="inferred from homology"/>
<dbReference type="GO" id="GO:0030639">
    <property type="term" value="P:polyketide biosynthetic process"/>
    <property type="evidence" value="ECO:0007669"/>
    <property type="project" value="TreeGrafter"/>
</dbReference>
<evidence type="ECO:0000256" key="3">
    <source>
        <dbReference type="ARBA" id="ARBA00023315"/>
    </source>
</evidence>
<feature type="domain" description="Chalcone/stilbene synthase C-terminal" evidence="6">
    <location>
        <begin position="223"/>
        <end position="355"/>
    </location>
</feature>
<evidence type="ECO:0000313" key="8">
    <source>
        <dbReference type="Proteomes" id="UP000198571"/>
    </source>
</evidence>
<dbReference type="Pfam" id="PF00195">
    <property type="entry name" value="Chal_sti_synt_N"/>
    <property type="match status" value="1"/>
</dbReference>
<dbReference type="InterPro" id="IPR016039">
    <property type="entry name" value="Thiolase-like"/>
</dbReference>
<dbReference type="PIRSF" id="PIRSF000451">
    <property type="entry name" value="PKS_III"/>
    <property type="match status" value="1"/>
</dbReference>
<keyword evidence="3" id="KW-0012">Acyltransferase</keyword>
<dbReference type="GO" id="GO:0016747">
    <property type="term" value="F:acyltransferase activity, transferring groups other than amino-acyl groups"/>
    <property type="evidence" value="ECO:0007669"/>
    <property type="project" value="InterPro"/>
</dbReference>
<dbReference type="Proteomes" id="UP000198571">
    <property type="component" value="Unassembled WGS sequence"/>
</dbReference>
<dbReference type="EMBL" id="FOGT01000006">
    <property type="protein sequence ID" value="SES00697.1"/>
    <property type="molecule type" value="Genomic_DNA"/>
</dbReference>
<evidence type="ECO:0000259" key="6">
    <source>
        <dbReference type="Pfam" id="PF02797"/>
    </source>
</evidence>
<protein>
    <submittedName>
        <fullName evidence="7">Alkylresorcinol/alkylpyrone synthase</fullName>
    </submittedName>
</protein>
<feature type="domain" description="Chalcone/stilbene synthase N-terminal" evidence="5">
    <location>
        <begin position="65"/>
        <end position="205"/>
    </location>
</feature>